<sequence>MPWIINGTAELDAQSGYQKIIASAVATSTLMLATVALRAYVRLRIVKSLGTDDWCILIAAITSLAYTVGGVVQTRYGLGLPPSLYLPQNQVIGFKLNYAFRFLYCISVSFFKFALCNCYLRITNNSSSMRTYRKVILGTMLFTFVFMLYYCAVVIFACTPIHKYWHRQIPGKCLPVPVVYYSPAVITIIVDVVLFLLPIPLVLPLRMNRRRKIGLIIAFLLGLITTVCSVLRLKSTIDVPRSGDPQRLIKWAIAEMNIGIVTTSLPVLAPLLKSSFLRKAQVSSTHSSRDRPIRSALAAKIPAFLKKPTKVVISSLKRSHTSSGDKVTDTAFAYDSDLKGSPKSSSGSDSERIFTRTESADFEHIPMPFISKTLDIDVISRPKSDDLETCWMKEEKRFRGA</sequence>
<feature type="transmembrane region" description="Helical" evidence="6">
    <location>
        <begin position="182"/>
        <end position="203"/>
    </location>
</feature>
<dbReference type="InterPro" id="IPR052337">
    <property type="entry name" value="SAT4-like"/>
</dbReference>
<evidence type="ECO:0000256" key="2">
    <source>
        <dbReference type="ARBA" id="ARBA00022692"/>
    </source>
</evidence>
<gene>
    <name evidence="8" type="ORF">CAC42_2900</name>
</gene>
<keyword evidence="2 6" id="KW-0812">Transmembrane</keyword>
<keyword evidence="4 6" id="KW-0472">Membrane</keyword>
<evidence type="ECO:0000313" key="8">
    <source>
        <dbReference type="EMBL" id="PNS20655.1"/>
    </source>
</evidence>
<evidence type="ECO:0000259" key="7">
    <source>
        <dbReference type="Pfam" id="PF20684"/>
    </source>
</evidence>
<comment type="similarity">
    <text evidence="5">Belongs to the SAT4 family.</text>
</comment>
<dbReference type="GO" id="GO:0016020">
    <property type="term" value="C:membrane"/>
    <property type="evidence" value="ECO:0007669"/>
    <property type="project" value="UniProtKB-SubCell"/>
</dbReference>
<feature type="domain" description="Rhodopsin" evidence="7">
    <location>
        <begin position="37"/>
        <end position="273"/>
    </location>
</feature>
<dbReference type="Proteomes" id="UP000243797">
    <property type="component" value="Unassembled WGS sequence"/>
</dbReference>
<dbReference type="PANTHER" id="PTHR33048">
    <property type="entry name" value="PTH11-LIKE INTEGRAL MEMBRANE PROTEIN (AFU_ORTHOLOGUE AFUA_5G11245)"/>
    <property type="match status" value="1"/>
</dbReference>
<name>A0A2K1R030_9PEZI</name>
<comment type="caution">
    <text evidence="8">The sequence shown here is derived from an EMBL/GenBank/DDBJ whole genome shotgun (WGS) entry which is preliminary data.</text>
</comment>
<dbReference type="PANTHER" id="PTHR33048:SF146">
    <property type="entry name" value="INTEGRAL MEMBRANE PROTEIN"/>
    <property type="match status" value="1"/>
</dbReference>
<organism evidence="8 9">
    <name type="scientific">Sphaceloma murrayae</name>
    <dbReference type="NCBI Taxonomy" id="2082308"/>
    <lineage>
        <taxon>Eukaryota</taxon>
        <taxon>Fungi</taxon>
        <taxon>Dikarya</taxon>
        <taxon>Ascomycota</taxon>
        <taxon>Pezizomycotina</taxon>
        <taxon>Dothideomycetes</taxon>
        <taxon>Dothideomycetidae</taxon>
        <taxon>Myriangiales</taxon>
        <taxon>Elsinoaceae</taxon>
        <taxon>Sphaceloma</taxon>
    </lineage>
</organism>
<dbReference type="InterPro" id="IPR049326">
    <property type="entry name" value="Rhodopsin_dom_fungi"/>
</dbReference>
<feature type="transmembrane region" description="Helical" evidence="6">
    <location>
        <begin position="98"/>
        <end position="120"/>
    </location>
</feature>
<proteinExistence type="inferred from homology"/>
<dbReference type="Pfam" id="PF20684">
    <property type="entry name" value="Fung_rhodopsin"/>
    <property type="match status" value="1"/>
</dbReference>
<evidence type="ECO:0000256" key="4">
    <source>
        <dbReference type="ARBA" id="ARBA00023136"/>
    </source>
</evidence>
<evidence type="ECO:0000256" key="1">
    <source>
        <dbReference type="ARBA" id="ARBA00004141"/>
    </source>
</evidence>
<keyword evidence="9" id="KW-1185">Reference proteome</keyword>
<feature type="transmembrane region" description="Helical" evidence="6">
    <location>
        <begin position="253"/>
        <end position="272"/>
    </location>
</feature>
<feature type="transmembrane region" description="Helical" evidence="6">
    <location>
        <begin position="20"/>
        <end position="41"/>
    </location>
</feature>
<evidence type="ECO:0000256" key="5">
    <source>
        <dbReference type="ARBA" id="ARBA00038359"/>
    </source>
</evidence>
<dbReference type="InParanoid" id="A0A2K1R030"/>
<comment type="subcellular location">
    <subcellularLocation>
        <location evidence="1">Membrane</location>
        <topology evidence="1">Multi-pass membrane protein</topology>
    </subcellularLocation>
</comment>
<accession>A0A2K1R030</accession>
<protein>
    <recommendedName>
        <fullName evidence="7">Rhodopsin domain-containing protein</fullName>
    </recommendedName>
</protein>
<feature type="transmembrane region" description="Helical" evidence="6">
    <location>
        <begin position="53"/>
        <end position="78"/>
    </location>
</feature>
<feature type="transmembrane region" description="Helical" evidence="6">
    <location>
        <begin position="215"/>
        <end position="233"/>
    </location>
</feature>
<keyword evidence="3 6" id="KW-1133">Transmembrane helix</keyword>
<dbReference type="OrthoDB" id="10017208at2759"/>
<dbReference type="AlphaFoldDB" id="A0A2K1R030"/>
<evidence type="ECO:0000313" key="9">
    <source>
        <dbReference type="Proteomes" id="UP000243797"/>
    </source>
</evidence>
<evidence type="ECO:0000256" key="3">
    <source>
        <dbReference type="ARBA" id="ARBA00022989"/>
    </source>
</evidence>
<feature type="transmembrane region" description="Helical" evidence="6">
    <location>
        <begin position="141"/>
        <end position="162"/>
    </location>
</feature>
<reference evidence="8 9" key="1">
    <citation type="submission" date="2017-06" db="EMBL/GenBank/DDBJ databases">
        <title>Draft genome sequence of a variant of Elsinoe murrayae.</title>
        <authorList>
            <person name="Cheng Q."/>
        </authorList>
    </citation>
    <scope>NUCLEOTIDE SEQUENCE [LARGE SCALE GENOMIC DNA]</scope>
    <source>
        <strain evidence="8 9">CQ-2017a</strain>
    </source>
</reference>
<evidence type="ECO:0000256" key="6">
    <source>
        <dbReference type="SAM" id="Phobius"/>
    </source>
</evidence>
<dbReference type="EMBL" id="NKHZ01000018">
    <property type="protein sequence ID" value="PNS20655.1"/>
    <property type="molecule type" value="Genomic_DNA"/>
</dbReference>